<dbReference type="FunFam" id="3.40.50.620:FF:000115">
    <property type="entry name" value="tRNA-specific 2-thiouridylase MnmA"/>
    <property type="match status" value="1"/>
</dbReference>
<dbReference type="FunFam" id="2.40.30.10:FF:000023">
    <property type="entry name" value="tRNA-specific 2-thiouridylase MnmA"/>
    <property type="match status" value="1"/>
</dbReference>
<dbReference type="HAMAP" id="MF_00144">
    <property type="entry name" value="tRNA_thiouridyl_MnmA"/>
    <property type="match status" value="1"/>
</dbReference>
<comment type="similarity">
    <text evidence="10">Belongs to the MnmA/TRMU family.</text>
</comment>
<evidence type="ECO:0000256" key="9">
    <source>
        <dbReference type="ARBA" id="ARBA00051542"/>
    </source>
</evidence>
<keyword evidence="6 10" id="KW-0067">ATP-binding</keyword>
<comment type="catalytic activity">
    <reaction evidence="9 10">
        <text>S-sulfanyl-L-cysteinyl-[protein] + uridine(34) in tRNA + AH2 + ATP = 2-thiouridine(34) in tRNA + L-cysteinyl-[protein] + A + AMP + diphosphate + H(+)</text>
        <dbReference type="Rhea" id="RHEA:47032"/>
        <dbReference type="Rhea" id="RHEA-COMP:10131"/>
        <dbReference type="Rhea" id="RHEA-COMP:11726"/>
        <dbReference type="Rhea" id="RHEA-COMP:11727"/>
        <dbReference type="Rhea" id="RHEA-COMP:11728"/>
        <dbReference type="ChEBI" id="CHEBI:13193"/>
        <dbReference type="ChEBI" id="CHEBI:15378"/>
        <dbReference type="ChEBI" id="CHEBI:17499"/>
        <dbReference type="ChEBI" id="CHEBI:29950"/>
        <dbReference type="ChEBI" id="CHEBI:30616"/>
        <dbReference type="ChEBI" id="CHEBI:33019"/>
        <dbReference type="ChEBI" id="CHEBI:61963"/>
        <dbReference type="ChEBI" id="CHEBI:65315"/>
        <dbReference type="ChEBI" id="CHEBI:87170"/>
        <dbReference type="ChEBI" id="CHEBI:456215"/>
        <dbReference type="EC" id="2.8.1.13"/>
    </reaction>
</comment>
<reference evidence="14" key="1">
    <citation type="submission" date="2011-02" db="EMBL/GenBank/DDBJ databases">
        <title>The complete sequence of chromosome of Deinococcus proteolyticus DSM 20540.</title>
        <authorList>
            <consortium name="US DOE Joint Genome Institute (JGI-PGF)"/>
            <person name="Lucas S."/>
            <person name="Copeland A."/>
            <person name="Lapidus A."/>
            <person name="Bruce D."/>
            <person name="Goodwin L."/>
            <person name="Pitluck S."/>
            <person name="Kyrpides N."/>
            <person name="Mavromatis K."/>
            <person name="Pagani I."/>
            <person name="Ivanova N."/>
            <person name="Ovchinnikova G."/>
            <person name="Zeytun A."/>
            <person name="Detter J.C."/>
            <person name="Han C."/>
            <person name="Land M."/>
            <person name="Hauser L."/>
            <person name="Markowitz V."/>
            <person name="Cheng J.-F."/>
            <person name="Hugenholtz P."/>
            <person name="Woyke T."/>
            <person name="Wu D."/>
            <person name="Pukall R."/>
            <person name="Steenblock K."/>
            <person name="Brambilla E."/>
            <person name="Klenk H.-P."/>
            <person name="Eisen J.A."/>
        </authorList>
    </citation>
    <scope>NUCLEOTIDE SEQUENCE [LARGE SCALE GENOMIC DNA]</scope>
    <source>
        <strain evidence="14">ATCC 35074 / DSM 20540 / JCM 6276 / NBRC 101906 / NCIMB 13154 / VKM Ac-1939 / CCM 2703 / MRP</strain>
    </source>
</reference>
<dbReference type="AlphaFoldDB" id="F0RN12"/>
<comment type="subcellular location">
    <subcellularLocation>
        <location evidence="10">Cytoplasm</location>
    </subcellularLocation>
</comment>
<feature type="region of interest" description="Interaction with tRNA" evidence="10">
    <location>
        <begin position="206"/>
        <end position="208"/>
    </location>
</feature>
<dbReference type="Pfam" id="PF20258">
    <property type="entry name" value="tRNA_Me_trans_C"/>
    <property type="match status" value="1"/>
</dbReference>
<dbReference type="CDD" id="cd01998">
    <property type="entry name" value="MnmA_TRMU-like"/>
    <property type="match status" value="1"/>
</dbReference>
<keyword evidence="1 10" id="KW-0963">Cytoplasm</keyword>
<dbReference type="HOGENOM" id="CLU_035188_0_0_0"/>
<dbReference type="GO" id="GO:0002143">
    <property type="term" value="P:tRNA wobble position uridine thiolation"/>
    <property type="evidence" value="ECO:0007669"/>
    <property type="project" value="TreeGrafter"/>
</dbReference>
<evidence type="ECO:0000256" key="5">
    <source>
        <dbReference type="ARBA" id="ARBA00022741"/>
    </source>
</evidence>
<keyword evidence="3 10" id="KW-0808">Transferase</keyword>
<evidence type="ECO:0000256" key="1">
    <source>
        <dbReference type="ARBA" id="ARBA00022490"/>
    </source>
</evidence>
<feature type="site" description="Interaction with tRNA" evidence="10">
    <location>
        <position position="393"/>
    </location>
</feature>
<protein>
    <recommendedName>
        <fullName evidence="10">tRNA-specific 2-thiouridylase MnmA</fullName>
        <ecNumber evidence="10">2.8.1.13</ecNumber>
    </recommendedName>
</protein>
<dbReference type="SUPFAM" id="SSF52402">
    <property type="entry name" value="Adenine nucleotide alpha hydrolases-like"/>
    <property type="match status" value="1"/>
</dbReference>
<accession>F0RN12</accession>
<evidence type="ECO:0000256" key="7">
    <source>
        <dbReference type="ARBA" id="ARBA00022884"/>
    </source>
</evidence>
<dbReference type="eggNOG" id="COG0482">
    <property type="taxonomic scope" value="Bacteria"/>
</dbReference>
<dbReference type="EMBL" id="CP002536">
    <property type="protein sequence ID" value="ADY26154.1"/>
    <property type="molecule type" value="Genomic_DNA"/>
</dbReference>
<feature type="binding site" evidence="10">
    <location>
        <position position="91"/>
    </location>
    <ligand>
        <name>ATP</name>
        <dbReference type="ChEBI" id="CHEBI:30616"/>
    </ligand>
</feature>
<dbReference type="GO" id="GO:0005524">
    <property type="term" value="F:ATP binding"/>
    <property type="evidence" value="ECO:0007669"/>
    <property type="project" value="UniProtKB-KW"/>
</dbReference>
<keyword evidence="4 10" id="KW-0819">tRNA processing</keyword>
<proteinExistence type="inferred from homology"/>
<feature type="domain" description="tRNA-specific 2-thiouridylase MnmA-like C-terminal" evidence="11">
    <location>
        <begin position="335"/>
        <end position="409"/>
    </location>
</feature>
<dbReference type="GO" id="GO:0103016">
    <property type="term" value="F:tRNA-uridine 2-sulfurtransferase activity"/>
    <property type="evidence" value="ECO:0007669"/>
    <property type="project" value="UniProtKB-EC"/>
</dbReference>
<organism evidence="13 14">
    <name type="scientific">Deinococcus proteolyticus (strain ATCC 35074 / DSM 20540 / JCM 6276 / NBRC 101906 / NCIMB 13154 / VKM Ac-1939 / CCM 2703 / MRP)</name>
    <dbReference type="NCBI Taxonomy" id="693977"/>
    <lineage>
        <taxon>Bacteria</taxon>
        <taxon>Thermotogati</taxon>
        <taxon>Deinococcota</taxon>
        <taxon>Deinococci</taxon>
        <taxon>Deinococcales</taxon>
        <taxon>Deinococcaceae</taxon>
        <taxon>Deinococcus</taxon>
    </lineage>
</organism>
<dbReference type="InterPro" id="IPR004506">
    <property type="entry name" value="MnmA-like"/>
</dbReference>
<dbReference type="Gene3D" id="3.40.50.620">
    <property type="entry name" value="HUPs"/>
    <property type="match status" value="1"/>
</dbReference>
<evidence type="ECO:0000259" key="11">
    <source>
        <dbReference type="Pfam" id="PF20258"/>
    </source>
</evidence>
<gene>
    <name evidence="10" type="primary">mnmA</name>
    <name evidence="13" type="ordered locus">Deipr_0998</name>
</gene>
<dbReference type="KEGG" id="dpt:Deipr_0998"/>
<evidence type="ECO:0000259" key="12">
    <source>
        <dbReference type="Pfam" id="PF20259"/>
    </source>
</evidence>
<evidence type="ECO:0000256" key="2">
    <source>
        <dbReference type="ARBA" id="ARBA00022555"/>
    </source>
</evidence>
<feature type="disulfide bond" description="Alternate" evidence="10">
    <location>
        <begin position="159"/>
        <end position="256"/>
    </location>
</feature>
<sequence>MRWRVSVILGTGGTVGLAELTLFIIAGRERHYGPDGRALLGWNAMTAPTSPSPSSTAAGTRVLCAMSGGVDSSVTAALLKDQGYSVVGAMMRFWPDDKRTETFDSCCSPDAAYEARRVAEQVGVPFYLLDYREQFQQHIVGPFIEEYAKGRTPNPCVNCNTKVKFDELVKKAKMLGCQYVATGHYVKRVVNERGEVEFWRGDDPRKDQTYFLWGTPREALPYILFPVGELEKPRVREIAAERGLLTASKPESQNICFVPGKVQDFVAEHLPQVQGHIREIRTGEIVGEHLGTQFYTLGQKKGLGLYQTHRVRHVVHLDPATQTVWVGDYEDCLWDDLSASQANYLVDLAELPQRLQVQVRYRTAPVGATVLHADEHGFRLRFDEPQFAVAPGQSAVLYDGPRLLGGGLIDDHAPALPGAVRQ</sequence>
<dbReference type="NCBIfam" id="TIGR00420">
    <property type="entry name" value="trmU"/>
    <property type="match status" value="1"/>
</dbReference>
<dbReference type="Pfam" id="PF03054">
    <property type="entry name" value="tRNA_Me_trans"/>
    <property type="match status" value="1"/>
</dbReference>
<dbReference type="InterPro" id="IPR023382">
    <property type="entry name" value="MnmA-like_central_sf"/>
</dbReference>
<feature type="site" description="Interaction with tRNA" evidence="10">
    <location>
        <position position="184"/>
    </location>
</feature>
<comment type="caution">
    <text evidence="10">Lacks conserved residue(s) required for the propagation of feature annotation.</text>
</comment>
<dbReference type="PANTHER" id="PTHR11933:SF5">
    <property type="entry name" value="MITOCHONDRIAL TRNA-SPECIFIC 2-THIOURIDYLASE 1"/>
    <property type="match status" value="1"/>
</dbReference>
<dbReference type="Gene3D" id="2.40.30.10">
    <property type="entry name" value="Translation factors"/>
    <property type="match status" value="1"/>
</dbReference>
<keyword evidence="2 10" id="KW-0820">tRNA-binding</keyword>
<evidence type="ECO:0000313" key="14">
    <source>
        <dbReference type="Proteomes" id="UP000007718"/>
    </source>
</evidence>
<keyword evidence="8 10" id="KW-1015">Disulfide bond</keyword>
<feature type="binding site" evidence="10">
    <location>
        <position position="183"/>
    </location>
    <ligand>
        <name>ATP</name>
        <dbReference type="ChEBI" id="CHEBI:30616"/>
    </ligand>
</feature>
<name>F0RN12_DEIPM</name>
<feature type="binding site" evidence="10">
    <location>
        <begin position="65"/>
        <end position="72"/>
    </location>
    <ligand>
        <name>ATP</name>
        <dbReference type="ChEBI" id="CHEBI:30616"/>
    </ligand>
</feature>
<keyword evidence="5 10" id="KW-0547">Nucleotide-binding</keyword>
<dbReference type="InterPro" id="IPR046884">
    <property type="entry name" value="MnmA-like_central"/>
</dbReference>
<dbReference type="GO" id="GO:0005737">
    <property type="term" value="C:cytoplasm"/>
    <property type="evidence" value="ECO:0007669"/>
    <property type="project" value="UniProtKB-SubCell"/>
</dbReference>
<reference evidence="13 14" key="2">
    <citation type="journal article" date="2012" name="Stand. Genomic Sci.">
        <title>Complete genome sequence of the orange-red pigmented, radioresistant Deinococcus proteolyticus type strain (MRP(T)).</title>
        <authorList>
            <person name="Copeland A."/>
            <person name="Zeytun A."/>
            <person name="Yassawong M."/>
            <person name="Nolan M."/>
            <person name="Lucas S."/>
            <person name="Hammon N."/>
            <person name="Deshpande S."/>
            <person name="Cheng J.F."/>
            <person name="Han C."/>
            <person name="Tapia R."/>
            <person name="Goodwin L.A."/>
            <person name="Pitluck S."/>
            <person name="Mavromatis K."/>
            <person name="Liolios K."/>
            <person name="Pagani I."/>
            <person name="Ivanova N."/>
            <person name="Mikhailova N."/>
            <person name="Pati A."/>
            <person name="Chen A."/>
            <person name="Palaniappan K."/>
            <person name="Land M."/>
            <person name="Hauser L."/>
            <person name="Jeffries C.D."/>
            <person name="Brambilla E.M."/>
            <person name="Rohde M."/>
            <person name="Sikorski J."/>
            <person name="Pukall R."/>
            <person name="Goker M."/>
            <person name="Detter J.C."/>
            <person name="Woyke T."/>
            <person name="Bristow J."/>
            <person name="Eisen J.A."/>
            <person name="Markowitz V."/>
            <person name="Hugenholtz P."/>
            <person name="Kyrpides N.C."/>
            <person name="Klenk H.P."/>
            <person name="Lapidus A."/>
        </authorList>
    </citation>
    <scope>NUCLEOTIDE SEQUENCE [LARGE SCALE GENOMIC DNA]</scope>
    <source>
        <strain evidence="14">ATCC 35074 / DSM 20540 / JCM 6276 / NBRC 101906 / NCIMB 13154 / VKM Ac-1939 / CCM 2703 / MRP</strain>
    </source>
</reference>
<evidence type="ECO:0000313" key="13">
    <source>
        <dbReference type="EMBL" id="ADY26154.1"/>
    </source>
</evidence>
<feature type="active site" description="Nucleophile" evidence="10">
    <location>
        <position position="159"/>
    </location>
</feature>
<comment type="function">
    <text evidence="10">Catalyzes the 2-thiolation of uridine at the wobble position (U34) of tRNA, leading to the formation of s(2)U34.</text>
</comment>
<dbReference type="STRING" id="693977.Deipr_0998"/>
<dbReference type="InterPro" id="IPR014729">
    <property type="entry name" value="Rossmann-like_a/b/a_fold"/>
</dbReference>
<evidence type="ECO:0000256" key="4">
    <source>
        <dbReference type="ARBA" id="ARBA00022694"/>
    </source>
</evidence>
<dbReference type="GO" id="GO:0000049">
    <property type="term" value="F:tRNA binding"/>
    <property type="evidence" value="ECO:0007669"/>
    <property type="project" value="UniProtKB-KW"/>
</dbReference>
<feature type="region of interest" description="Interaction with tRNA" evidence="10">
    <location>
        <begin position="360"/>
        <end position="361"/>
    </location>
</feature>
<feature type="domain" description="tRNA-specific 2-thiouridylase MnmA-like central" evidence="12">
    <location>
        <begin position="263"/>
        <end position="328"/>
    </location>
</feature>
<dbReference type="Gene3D" id="2.30.30.280">
    <property type="entry name" value="Adenine nucleotide alpha hydrolases-like domains"/>
    <property type="match status" value="1"/>
</dbReference>
<dbReference type="NCBIfam" id="NF001138">
    <property type="entry name" value="PRK00143.1"/>
    <property type="match status" value="1"/>
</dbReference>
<feature type="active site" description="Cysteine persulfide intermediate" evidence="10">
    <location>
        <position position="256"/>
    </location>
</feature>
<dbReference type="InterPro" id="IPR046885">
    <property type="entry name" value="MnmA-like_C"/>
</dbReference>
<evidence type="ECO:0000256" key="10">
    <source>
        <dbReference type="HAMAP-Rule" id="MF_00144"/>
    </source>
</evidence>
<dbReference type="Proteomes" id="UP000007718">
    <property type="component" value="Chromosome"/>
</dbReference>
<evidence type="ECO:0000256" key="6">
    <source>
        <dbReference type="ARBA" id="ARBA00022840"/>
    </source>
</evidence>
<dbReference type="Pfam" id="PF20259">
    <property type="entry name" value="tRNA_Me_trans_M"/>
    <property type="match status" value="1"/>
</dbReference>
<keyword evidence="7 10" id="KW-0694">RNA-binding</keyword>
<dbReference type="EC" id="2.8.1.13" evidence="10"/>
<evidence type="ECO:0000256" key="3">
    <source>
        <dbReference type="ARBA" id="ARBA00022679"/>
    </source>
</evidence>
<dbReference type="PANTHER" id="PTHR11933">
    <property type="entry name" value="TRNA 5-METHYLAMINOMETHYL-2-THIOURIDYLATE -METHYLTRANSFERASE"/>
    <property type="match status" value="1"/>
</dbReference>
<evidence type="ECO:0000256" key="8">
    <source>
        <dbReference type="ARBA" id="ARBA00023157"/>
    </source>
</evidence>
<keyword evidence="14" id="KW-1185">Reference proteome</keyword>